<dbReference type="PANTHER" id="PTHR46401">
    <property type="entry name" value="GLYCOSYLTRANSFERASE WBBK-RELATED"/>
    <property type="match status" value="1"/>
</dbReference>
<dbReference type="GO" id="GO:0016757">
    <property type="term" value="F:glycosyltransferase activity"/>
    <property type="evidence" value="ECO:0007669"/>
    <property type="project" value="InterPro"/>
</dbReference>
<evidence type="ECO:0000313" key="4">
    <source>
        <dbReference type="Proteomes" id="UP000177159"/>
    </source>
</evidence>
<evidence type="ECO:0000256" key="1">
    <source>
        <dbReference type="ARBA" id="ARBA00022679"/>
    </source>
</evidence>
<dbReference type="Gene3D" id="3.40.50.2000">
    <property type="entry name" value="Glycogen Phosphorylase B"/>
    <property type="match status" value="1"/>
</dbReference>
<gene>
    <name evidence="3" type="ORF">A3C24_04385</name>
</gene>
<proteinExistence type="predicted"/>
<dbReference type="EMBL" id="MFZM01000032">
    <property type="protein sequence ID" value="OGK22827.1"/>
    <property type="molecule type" value="Genomic_DNA"/>
</dbReference>
<evidence type="ECO:0000313" key="3">
    <source>
        <dbReference type="EMBL" id="OGK22827.1"/>
    </source>
</evidence>
<name>A0A1F7GUQ6_9BACT</name>
<dbReference type="AlphaFoldDB" id="A0A1F7GUQ6"/>
<protein>
    <recommendedName>
        <fullName evidence="2">Glycosyl transferase family 1 domain-containing protein</fullName>
    </recommendedName>
</protein>
<dbReference type="CDD" id="cd03809">
    <property type="entry name" value="GT4_MtfB-like"/>
    <property type="match status" value="1"/>
</dbReference>
<comment type="caution">
    <text evidence="3">The sequence shown here is derived from an EMBL/GenBank/DDBJ whole genome shotgun (WGS) entry which is preliminary data.</text>
</comment>
<dbReference type="SUPFAM" id="SSF53756">
    <property type="entry name" value="UDP-Glycosyltransferase/glycogen phosphorylase"/>
    <property type="match status" value="1"/>
</dbReference>
<evidence type="ECO:0000259" key="2">
    <source>
        <dbReference type="Pfam" id="PF00534"/>
    </source>
</evidence>
<dbReference type="PANTHER" id="PTHR46401:SF2">
    <property type="entry name" value="GLYCOSYLTRANSFERASE WBBK-RELATED"/>
    <property type="match status" value="1"/>
</dbReference>
<dbReference type="InterPro" id="IPR001296">
    <property type="entry name" value="Glyco_trans_1"/>
</dbReference>
<dbReference type="Proteomes" id="UP000177159">
    <property type="component" value="Unassembled WGS sequence"/>
</dbReference>
<dbReference type="Pfam" id="PF00534">
    <property type="entry name" value="Glycos_transf_1"/>
    <property type="match status" value="1"/>
</dbReference>
<reference evidence="3 4" key="1">
    <citation type="journal article" date="2016" name="Nat. Commun.">
        <title>Thousands of microbial genomes shed light on interconnected biogeochemical processes in an aquifer system.</title>
        <authorList>
            <person name="Anantharaman K."/>
            <person name="Brown C.T."/>
            <person name="Hug L.A."/>
            <person name="Sharon I."/>
            <person name="Castelle C.J."/>
            <person name="Probst A.J."/>
            <person name="Thomas B.C."/>
            <person name="Singh A."/>
            <person name="Wilkins M.J."/>
            <person name="Karaoz U."/>
            <person name="Brodie E.L."/>
            <person name="Williams K.H."/>
            <person name="Hubbard S.S."/>
            <person name="Banfield J.F."/>
        </authorList>
    </citation>
    <scope>NUCLEOTIDE SEQUENCE [LARGE SCALE GENOMIC DNA]</scope>
</reference>
<organism evidence="3 4">
    <name type="scientific">Candidatus Roizmanbacteria bacterium RIFCSPHIGHO2_02_FULL_37_24</name>
    <dbReference type="NCBI Taxonomy" id="1802037"/>
    <lineage>
        <taxon>Bacteria</taxon>
        <taxon>Candidatus Roizmaniibacteriota</taxon>
    </lineage>
</organism>
<sequence>MNVAFEISPLITASGTFGDKSGVYRYMIGLLESYIQYSLKKDKDSNIVLFSFNRDLMKYPLNPDVIKLAEHPQVTILNKIPTITQRSLLESIRDTIIMDVPVLRSVLKIFNKLLSITKISHELENRINFHVYYNFLNKQFKKKHVKVVFHSDTGFFNMIGYKNVITIYDLTGVAMTYLHRDETVDLQRRKMRFARLYCDGIVCISKSTKKDLFNFSPMFREKKTIVCYPGLDKSFTKIYESSNDSFERIKKMLSTKKFNLEKKKYFLYYGTFEPRKNLLYLIRAFCDLVDEGKIPSDFKLVMAGGRGWGRVKNMITQYITENYQTDEEKNVIVLNYVKDEGIIDFIQNATCVVYPSLYEGFGLPVLESMSQGTPVICSNTSSLPEAGGHAVLYVNPHDFFDLKNKMQLLVTDHHLSKELSVKGIDQAKKFTWEKSAKLLYEFFQGL</sequence>
<feature type="domain" description="Glycosyl transferase family 1" evidence="2">
    <location>
        <begin position="257"/>
        <end position="420"/>
    </location>
</feature>
<keyword evidence="1" id="KW-0808">Transferase</keyword>
<accession>A0A1F7GUQ6</accession>